<evidence type="ECO:0000313" key="2">
    <source>
        <dbReference type="EMBL" id="PZX52063.1"/>
    </source>
</evidence>
<dbReference type="PROSITE" id="PS51318">
    <property type="entry name" value="TAT"/>
    <property type="match status" value="1"/>
</dbReference>
<evidence type="ECO:0000259" key="1">
    <source>
        <dbReference type="Pfam" id="PF01261"/>
    </source>
</evidence>
<name>A0A2W7QU12_9BACT</name>
<organism evidence="2 3">
    <name type="scientific">Algoriphagus chordae</name>
    <dbReference type="NCBI Taxonomy" id="237019"/>
    <lineage>
        <taxon>Bacteria</taxon>
        <taxon>Pseudomonadati</taxon>
        <taxon>Bacteroidota</taxon>
        <taxon>Cytophagia</taxon>
        <taxon>Cytophagales</taxon>
        <taxon>Cyclobacteriaceae</taxon>
        <taxon>Algoriphagus</taxon>
    </lineage>
</organism>
<dbReference type="PANTHER" id="PTHR12110">
    <property type="entry name" value="HYDROXYPYRUVATE ISOMERASE"/>
    <property type="match status" value="1"/>
</dbReference>
<dbReference type="NCBIfam" id="TIGR01409">
    <property type="entry name" value="TAT_signal_seq"/>
    <property type="match status" value="1"/>
</dbReference>
<feature type="domain" description="Xylose isomerase-like TIM barrel" evidence="1">
    <location>
        <begin position="78"/>
        <end position="296"/>
    </location>
</feature>
<dbReference type="Proteomes" id="UP000248882">
    <property type="component" value="Unassembled WGS sequence"/>
</dbReference>
<dbReference type="Gene3D" id="3.20.20.150">
    <property type="entry name" value="Divalent-metal-dependent TIM barrel enzymes"/>
    <property type="match status" value="1"/>
</dbReference>
<evidence type="ECO:0000313" key="3">
    <source>
        <dbReference type="Proteomes" id="UP000248882"/>
    </source>
</evidence>
<dbReference type="Pfam" id="PF01261">
    <property type="entry name" value="AP_endonuc_2"/>
    <property type="match status" value="1"/>
</dbReference>
<protein>
    <submittedName>
        <fullName evidence="2">Secreted protein</fullName>
    </submittedName>
</protein>
<dbReference type="InterPro" id="IPR013022">
    <property type="entry name" value="Xyl_isomerase-like_TIM-brl"/>
</dbReference>
<sequence length="368" mass="41121">MFTLPFHPPCPKEKTERRDFLKKAGLGALALTFPFPDVPSSLAGVSMGIVVHSYAARWHSDTPSNKYPGFENALSLIAHCKEIGAGGVQTMVNGWSSDFAKQVRDAREKAGLYLEGSIGLPKEKNELAKFESEVLAAKEAGASVLRTACLSGRRYVNFNTLTEYKEFRKKAIESIELAEPIVGKHKMKLAVENHKDWASKELRHVIHKIGSAWVGVTLDFGNNVSFMETPKDVIETLAPMAFSTHVKDMGVKDYEDGFLLSEVPLGEGIVDLKWAVELCKEHNPQINFSLEMITRDPLEIPCMKDSYWATFDHLSGLDVYRMERLMEENQFKGDLPQVKGMSKEEQLAFEEKNVLACLEYSRSSLGLG</sequence>
<dbReference type="InterPro" id="IPR019546">
    <property type="entry name" value="TAT_signal_bac_arc"/>
</dbReference>
<comment type="caution">
    <text evidence="2">The sequence shown here is derived from an EMBL/GenBank/DDBJ whole genome shotgun (WGS) entry which is preliminary data.</text>
</comment>
<dbReference type="SUPFAM" id="SSF51658">
    <property type="entry name" value="Xylose isomerase-like"/>
    <property type="match status" value="1"/>
</dbReference>
<reference evidence="2 3" key="1">
    <citation type="submission" date="2018-06" db="EMBL/GenBank/DDBJ databases">
        <title>Genomic Encyclopedia of Archaeal and Bacterial Type Strains, Phase II (KMG-II): from individual species to whole genera.</title>
        <authorList>
            <person name="Goeker M."/>
        </authorList>
    </citation>
    <scope>NUCLEOTIDE SEQUENCE [LARGE SCALE GENOMIC DNA]</scope>
    <source>
        <strain evidence="2 3">DSM 19830</strain>
    </source>
</reference>
<keyword evidence="3" id="KW-1185">Reference proteome</keyword>
<dbReference type="AlphaFoldDB" id="A0A2W7QU12"/>
<dbReference type="RefSeq" id="WP_111319281.1">
    <property type="nucleotide sequence ID" value="NZ_QKZT01000008.1"/>
</dbReference>
<dbReference type="PANTHER" id="PTHR12110:SF53">
    <property type="entry name" value="BLR5974 PROTEIN"/>
    <property type="match status" value="1"/>
</dbReference>
<accession>A0A2W7QU12</accession>
<proteinExistence type="predicted"/>
<gene>
    <name evidence="2" type="ORF">LV85_02213</name>
</gene>
<dbReference type="InterPro" id="IPR006311">
    <property type="entry name" value="TAT_signal"/>
</dbReference>
<dbReference type="EMBL" id="QKZT01000008">
    <property type="protein sequence ID" value="PZX52063.1"/>
    <property type="molecule type" value="Genomic_DNA"/>
</dbReference>
<dbReference type="InterPro" id="IPR036237">
    <property type="entry name" value="Xyl_isomerase-like_sf"/>
</dbReference>
<dbReference type="OrthoDB" id="256906at2"/>
<dbReference type="InterPro" id="IPR050312">
    <property type="entry name" value="IolE/XylAMocC-like"/>
</dbReference>